<evidence type="ECO:0000313" key="1">
    <source>
        <dbReference type="EMBL" id="SEA72552.1"/>
    </source>
</evidence>
<dbReference type="AlphaFoldDB" id="A0A1H4DK10"/>
<dbReference type="Proteomes" id="UP000198846">
    <property type="component" value="Unassembled WGS sequence"/>
</dbReference>
<organism evidence="1 2">
    <name type="scientific">Bizionia paragorgiae</name>
    <dbReference type="NCBI Taxonomy" id="283786"/>
    <lineage>
        <taxon>Bacteria</taxon>
        <taxon>Pseudomonadati</taxon>
        <taxon>Bacteroidota</taxon>
        <taxon>Flavobacteriia</taxon>
        <taxon>Flavobacteriales</taxon>
        <taxon>Flavobacteriaceae</taxon>
        <taxon>Bizionia</taxon>
    </lineage>
</organism>
<protein>
    <recommendedName>
        <fullName evidence="3">Gliding motility-associated C-terminal domain-containing protein</fullName>
    </recommendedName>
</protein>
<accession>A0A1H4DK10</accession>
<sequence>PTVLGVCDDGTPDGFTEIDLSIKNNEISGGNPNYSVTYYLTQADADAQVNPLPIPYTNISNPQTVYVNVRDITTQCFDTTTLDLQVEDAPIAYTPAPLEYCDPDSDGFGVFTLEDAELEINGGDNTLVVTYHETLADSQNDVNPLTSPYNNIVVDTQTIYVRIESPTISTNCASYVELQLIVNPTPEIIDPTPLEVCDDNDDGYAIFDLPTKNTEILNGLDPTLYTVTFYELEADAMVPNNAIASPNAYVNIVQDMQTLWVRVEDNATGCFSITTLDLIVNPLPVLVQPTPLTLCDAVTLNDGQEAFNLEAANAQILNGQTGITLSYHSTQVGADTDTDEIFSPYVNTSNPQTIYIRAENDVTGCVSTITLDLRVTPLPSPVANPDPLEVCDEENDGFALFDLSSQTAIILNGEAGVTLSYHETYADAEAGTNALASPYNNIVANLQTIYVRAENTGVTPTPGTGCYTIVELDLVVLPSPVVPLDIADYIVCDSDDDGYAQFDFDTVVAPEIYGTQAVGDFTLTYHLNQADADSGNNPIVNTANYTNATTPQQTIYVRLESVANGCVSTGSFVIEVALPPVINPNYDHTLSQCDDLDADYHEDNDGFTAFDLTVEDSEIVNGNPSWTVEYYTTLADAQAGTNVIADPTNYTNEVMGPQTLFVRVTDLDTGCYSFTTVTIRVLNNPSPGEDPADLILCDDNATGDMIEVFDLTVNAAYIINGEDASNPIHLSYYTSEEDAVTGTNAIADPTQHSNEDPNNVGVAINPQTIYVRVTNGDDETGLNGTGCYSLEDFDLIVNPLPEVVPVSDYIICELNTDGFAQFDFSTKTDEILNGQDPTLFNVTYHETVTEAEQGINALTTLYTNTTNPQVIYVNIINTDTGCDIATVSFNIAVHEAAQANPDLVPIVYEVCDDEMDFDGDTTNNSAQFDLATQNEFVLDGQDPVNYTVTYYDNQADADAGTNPLPFLYENTVNPQVIIVRVDNDTMVDDGTGNMVDSSECYETAELTLQVNMLPSFDLDDTYLLC</sequence>
<evidence type="ECO:0008006" key="3">
    <source>
        <dbReference type="Google" id="ProtNLM"/>
    </source>
</evidence>
<name>A0A1H4DK10_BIZPA</name>
<proteinExistence type="predicted"/>
<evidence type="ECO:0000313" key="2">
    <source>
        <dbReference type="Proteomes" id="UP000198846"/>
    </source>
</evidence>
<gene>
    <name evidence="1" type="ORF">SAMN04487990_1351</name>
</gene>
<dbReference type="STRING" id="283786.SAMN04487990_1351"/>
<feature type="non-terminal residue" evidence="1">
    <location>
        <position position="1"/>
    </location>
</feature>
<dbReference type="EMBL" id="FNQK01000035">
    <property type="protein sequence ID" value="SEA72552.1"/>
    <property type="molecule type" value="Genomic_DNA"/>
</dbReference>
<feature type="non-terminal residue" evidence="1">
    <location>
        <position position="1025"/>
    </location>
</feature>
<keyword evidence="2" id="KW-1185">Reference proteome</keyword>
<reference evidence="1 2" key="1">
    <citation type="submission" date="2016-10" db="EMBL/GenBank/DDBJ databases">
        <authorList>
            <person name="de Groot N.N."/>
        </authorList>
    </citation>
    <scope>NUCLEOTIDE SEQUENCE [LARGE SCALE GENOMIC DNA]</scope>
    <source>
        <strain evidence="1 2">DSM 23842</strain>
    </source>
</reference>